<keyword evidence="2" id="KW-1133">Transmembrane helix</keyword>
<evidence type="ECO:0000256" key="1">
    <source>
        <dbReference type="SAM" id="MobiDB-lite"/>
    </source>
</evidence>
<evidence type="ECO:0000259" key="3">
    <source>
        <dbReference type="Pfam" id="PF11893"/>
    </source>
</evidence>
<dbReference type="InterPro" id="IPR024588">
    <property type="entry name" value="YejM_N"/>
</dbReference>
<feature type="transmembrane region" description="Helical" evidence="2">
    <location>
        <begin position="51"/>
        <end position="74"/>
    </location>
</feature>
<evidence type="ECO:0000313" key="4">
    <source>
        <dbReference type="EMBL" id="BBU82528.1"/>
    </source>
</evidence>
<feature type="region of interest" description="Disordered" evidence="1">
    <location>
        <begin position="95"/>
        <end position="115"/>
    </location>
</feature>
<dbReference type="EMBL" id="AP022360">
    <property type="protein sequence ID" value="BBU82528.1"/>
    <property type="molecule type" value="Genomic_DNA"/>
</dbReference>
<dbReference type="Proteomes" id="UP000467488">
    <property type="component" value="Chromosome"/>
</dbReference>
<dbReference type="AlphaFoldDB" id="A0A8S0FQT2"/>
<gene>
    <name evidence="4" type="ORF">EIMP300_39280</name>
</gene>
<sequence>MVTHRQRYREKVSQMVSWGHWFALFNILLSLVIGSRYLFIADWPTTLAGRIYSYVSIIGHFSFLVFATYLLILFPLTFIVGFPEADEVFVRHSGNGGNDAITDRQRSLYSFPSPS</sequence>
<accession>A0A8S0FQT2</accession>
<keyword evidence="2" id="KW-0472">Membrane</keyword>
<dbReference type="Pfam" id="PF11893">
    <property type="entry name" value="DUF3413"/>
    <property type="match status" value="1"/>
</dbReference>
<feature type="domain" description="Inner membrane protein YejM N-terminal" evidence="3">
    <location>
        <begin position="6"/>
        <end position="82"/>
    </location>
</feature>
<protein>
    <recommendedName>
        <fullName evidence="3">Inner membrane protein YejM N-terminal domain-containing protein</fullName>
    </recommendedName>
</protein>
<keyword evidence="2" id="KW-0812">Transmembrane</keyword>
<proteinExistence type="predicted"/>
<organism evidence="4 5">
    <name type="scientific">Escherichia coli</name>
    <dbReference type="NCBI Taxonomy" id="562"/>
    <lineage>
        <taxon>Bacteria</taxon>
        <taxon>Pseudomonadati</taxon>
        <taxon>Pseudomonadota</taxon>
        <taxon>Gammaproteobacteria</taxon>
        <taxon>Enterobacterales</taxon>
        <taxon>Enterobacteriaceae</taxon>
        <taxon>Escherichia</taxon>
    </lineage>
</organism>
<evidence type="ECO:0000313" key="5">
    <source>
        <dbReference type="Proteomes" id="UP000467488"/>
    </source>
</evidence>
<name>A0A8S0FQT2_ECOLX</name>
<evidence type="ECO:0000256" key="2">
    <source>
        <dbReference type="SAM" id="Phobius"/>
    </source>
</evidence>
<reference evidence="4 5" key="1">
    <citation type="submission" date="2020-01" db="EMBL/GenBank/DDBJ databases">
        <title>Dynamics of blaIMP-6 dissemination in carbapenem resistant Enterobacteriacea isolated from regional surveillance in Osaka, Japan.</title>
        <authorList>
            <person name="Abe R."/>
            <person name="Akeda Y."/>
            <person name="Sugawara Y."/>
            <person name="Yamamoto N."/>
            <person name="Tomono K."/>
            <person name="Takeuchi D."/>
            <person name="Kawahara R."/>
            <person name="Hamada S."/>
        </authorList>
    </citation>
    <scope>NUCLEOTIDE SEQUENCE [LARGE SCALE GENOMIC DNA]</scope>
    <source>
        <strain evidence="4 5">E300</strain>
    </source>
</reference>
<feature type="transmembrane region" description="Helical" evidence="2">
    <location>
        <begin position="21"/>
        <end position="39"/>
    </location>
</feature>